<organism evidence="1 2">
    <name type="scientific">Panicum miliaceum</name>
    <name type="common">Proso millet</name>
    <name type="synonym">Broomcorn millet</name>
    <dbReference type="NCBI Taxonomy" id="4540"/>
    <lineage>
        <taxon>Eukaryota</taxon>
        <taxon>Viridiplantae</taxon>
        <taxon>Streptophyta</taxon>
        <taxon>Embryophyta</taxon>
        <taxon>Tracheophyta</taxon>
        <taxon>Spermatophyta</taxon>
        <taxon>Magnoliopsida</taxon>
        <taxon>Liliopsida</taxon>
        <taxon>Poales</taxon>
        <taxon>Poaceae</taxon>
        <taxon>PACMAD clade</taxon>
        <taxon>Panicoideae</taxon>
        <taxon>Panicodae</taxon>
        <taxon>Paniceae</taxon>
        <taxon>Panicinae</taxon>
        <taxon>Panicum</taxon>
        <taxon>Panicum sect. Panicum</taxon>
    </lineage>
</organism>
<dbReference type="Proteomes" id="UP000275267">
    <property type="component" value="Unassembled WGS sequence"/>
</dbReference>
<dbReference type="AlphaFoldDB" id="A0A3L6SYL3"/>
<dbReference type="EMBL" id="PQIB02000003">
    <property type="protein sequence ID" value="RLN28605.1"/>
    <property type="molecule type" value="Genomic_DNA"/>
</dbReference>
<accession>A0A3L6SYL3</accession>
<comment type="caution">
    <text evidence="1">The sequence shown here is derived from an EMBL/GenBank/DDBJ whole genome shotgun (WGS) entry which is preliminary data.</text>
</comment>
<gene>
    <name evidence="1" type="ORF">C2845_PM05G25130</name>
</gene>
<proteinExistence type="predicted"/>
<sequence>MHGDGRESCIVFLRVNVLGGKVLAARKLTCTDCHPRREALWLTAHATVDG</sequence>
<keyword evidence="2" id="KW-1185">Reference proteome</keyword>
<evidence type="ECO:0000313" key="2">
    <source>
        <dbReference type="Proteomes" id="UP000275267"/>
    </source>
</evidence>
<name>A0A3L6SYL3_PANMI</name>
<reference evidence="2" key="1">
    <citation type="journal article" date="2019" name="Nat. Commun.">
        <title>The genome of broomcorn millet.</title>
        <authorList>
            <person name="Zou C."/>
            <person name="Miki D."/>
            <person name="Li D."/>
            <person name="Tang Q."/>
            <person name="Xiao L."/>
            <person name="Rajput S."/>
            <person name="Deng P."/>
            <person name="Jia W."/>
            <person name="Huang R."/>
            <person name="Zhang M."/>
            <person name="Sun Y."/>
            <person name="Hu J."/>
            <person name="Fu X."/>
            <person name="Schnable P.S."/>
            <person name="Li F."/>
            <person name="Zhang H."/>
            <person name="Feng B."/>
            <person name="Zhu X."/>
            <person name="Liu R."/>
            <person name="Schnable J.C."/>
            <person name="Zhu J.-K."/>
            <person name="Zhang H."/>
        </authorList>
    </citation>
    <scope>NUCLEOTIDE SEQUENCE [LARGE SCALE GENOMIC DNA]</scope>
</reference>
<protein>
    <submittedName>
        <fullName evidence="1">Uncharacterized protein</fullName>
    </submittedName>
</protein>
<evidence type="ECO:0000313" key="1">
    <source>
        <dbReference type="EMBL" id="RLN28605.1"/>
    </source>
</evidence>